<dbReference type="EMBL" id="RQHV01000052">
    <property type="protein sequence ID" value="TGN09358.1"/>
    <property type="molecule type" value="Genomic_DNA"/>
</dbReference>
<dbReference type="AlphaFoldDB" id="A0A4R9LM19"/>
<gene>
    <name evidence="1" type="ORF">EHS11_12460</name>
</gene>
<evidence type="ECO:0000313" key="1">
    <source>
        <dbReference type="EMBL" id="TGN09358.1"/>
    </source>
</evidence>
<dbReference type="Proteomes" id="UP000298264">
    <property type="component" value="Unassembled WGS sequence"/>
</dbReference>
<dbReference type="GO" id="GO:0016787">
    <property type="term" value="F:hydrolase activity"/>
    <property type="evidence" value="ECO:0007669"/>
    <property type="project" value="UniProtKB-KW"/>
</dbReference>
<dbReference type="SUPFAM" id="SSF53187">
    <property type="entry name" value="Zn-dependent exopeptidases"/>
    <property type="match status" value="1"/>
</dbReference>
<accession>A0A4R9LM19</accession>
<evidence type="ECO:0000313" key="2">
    <source>
        <dbReference type="Proteomes" id="UP000298264"/>
    </source>
</evidence>
<comment type="caution">
    <text evidence="1">The sequence shown here is derived from an EMBL/GenBank/DDBJ whole genome shotgun (WGS) entry which is preliminary data.</text>
</comment>
<dbReference type="RefSeq" id="WP_135764740.1">
    <property type="nucleotide sequence ID" value="NZ_RQHV01000052.1"/>
</dbReference>
<organism evidence="1 2">
    <name type="scientific">Leptospira ilyithenensis</name>
    <dbReference type="NCBI Taxonomy" id="2484901"/>
    <lineage>
        <taxon>Bacteria</taxon>
        <taxon>Pseudomonadati</taxon>
        <taxon>Spirochaetota</taxon>
        <taxon>Spirochaetia</taxon>
        <taxon>Leptospirales</taxon>
        <taxon>Leptospiraceae</taxon>
        <taxon>Leptospira</taxon>
    </lineage>
</organism>
<dbReference type="InterPro" id="IPR007709">
    <property type="entry name" value="N-FG_amidohydro"/>
</dbReference>
<sequence>MKVLLTCEHARNSFPPDMENIFKGKQRLLQSHRGWDEGALEMARGLKRKLKAPLLEGSHSRLVIDLNRSINHRKAFSEITKRLPQETKDKIISTIHRPFRENARVIVEKQSQVLHLSIHSFVPILDGKKRNCEIGILYDPRRPLETNVAKQLKLSFQANDPNVIIKMNYPYRGTSDGHTTQLRRTFSPKKYLGIELEFNQAWLKKLKNKNRVIEWIADSIQNSLL</sequence>
<proteinExistence type="predicted"/>
<dbReference type="Pfam" id="PF05013">
    <property type="entry name" value="FGase"/>
    <property type="match status" value="1"/>
</dbReference>
<reference evidence="1" key="1">
    <citation type="journal article" date="2019" name="PLoS Negl. Trop. Dis.">
        <title>Revisiting the worldwide diversity of Leptospira species in the environment.</title>
        <authorList>
            <person name="Vincent A.T."/>
            <person name="Schiettekatte O."/>
            <person name="Bourhy P."/>
            <person name="Veyrier F.J."/>
            <person name="Picardeau M."/>
        </authorList>
    </citation>
    <scope>NUCLEOTIDE SEQUENCE [LARGE SCALE GENOMIC DNA]</scope>
    <source>
        <strain evidence="1">201400974</strain>
    </source>
</reference>
<dbReference type="OrthoDB" id="9815326at2"/>
<name>A0A4R9LM19_9LEPT</name>
<dbReference type="Gene3D" id="3.40.630.40">
    <property type="entry name" value="Zn-dependent exopeptidases"/>
    <property type="match status" value="1"/>
</dbReference>
<protein>
    <submittedName>
        <fullName evidence="1">N-formylglutamate amidohydrolase</fullName>
    </submittedName>
</protein>
<keyword evidence="1" id="KW-0378">Hydrolase</keyword>
<keyword evidence="2" id="KW-1185">Reference proteome</keyword>